<name>E0S2H0_BUTPB</name>
<organism evidence="1 2">
    <name type="scientific">Butyrivibrio proteoclasticus (strain ATCC 51982 / DSM 14932 / B316)</name>
    <name type="common">Clostridium proteoclasticum</name>
    <dbReference type="NCBI Taxonomy" id="515622"/>
    <lineage>
        <taxon>Bacteria</taxon>
        <taxon>Bacillati</taxon>
        <taxon>Bacillota</taxon>
        <taxon>Clostridia</taxon>
        <taxon>Lachnospirales</taxon>
        <taxon>Lachnospiraceae</taxon>
        <taxon>Butyrivibrio</taxon>
    </lineage>
</organism>
<dbReference type="eggNOG" id="ENOG50314WU">
    <property type="taxonomic scope" value="Bacteria"/>
</dbReference>
<dbReference type="HOGENOM" id="CLU_1640642_0_0_9"/>
<dbReference type="KEGG" id="bpb:bpr_I0041"/>
<reference evidence="1 2" key="1">
    <citation type="journal article" date="2010" name="PLoS ONE">
        <title>The glycobiome of the rumen bacterium Butyrivibrio proteoclasticus B316(T) highlights adaptation to a polysaccharide-rich environment.</title>
        <authorList>
            <person name="Kelly W.J."/>
            <person name="Leahy S.C."/>
            <person name="Altermann E."/>
            <person name="Yeoman C.J."/>
            <person name="Dunne J.C."/>
            <person name="Kong Z."/>
            <person name="Pacheco D.M."/>
            <person name="Li D."/>
            <person name="Noel S.J."/>
            <person name="Moon C.D."/>
            <person name="Cookson A.L."/>
            <person name="Attwood G.T."/>
        </authorList>
    </citation>
    <scope>NUCLEOTIDE SEQUENCE [LARGE SCALE GENOMIC DNA]</scope>
    <source>
        <strain evidence="2">ATCC 51982 / DSM 14932 / B316</strain>
    </source>
</reference>
<sequence length="161" mass="19142">MYKKGDKVIILDYNGKPLVPQVVAEVEDVYGEDRVRLLLPDGACCLEFVDHFEKIDDETYDKYLHAVQEREKPLPVDLQIDIRKFAAKHHRRRKDEILKKFDQDKRYVSILNAYTGRVMMYGKENINERFLWEYKEALYGIVETRTFFHELDDSIPIPDLT</sequence>
<dbReference type="AlphaFoldDB" id="E0S2H0"/>
<gene>
    <name evidence="1" type="ordered locus">bpr_I0041</name>
</gene>
<protein>
    <submittedName>
        <fullName evidence="1">Uncharacterized protein</fullName>
    </submittedName>
</protein>
<dbReference type="Proteomes" id="UP000001299">
    <property type="component" value="Chromosome 1"/>
</dbReference>
<dbReference type="EMBL" id="CP001810">
    <property type="protein sequence ID" value="ADL32793.1"/>
    <property type="molecule type" value="Genomic_DNA"/>
</dbReference>
<accession>E0S2H0</accession>
<evidence type="ECO:0000313" key="2">
    <source>
        <dbReference type="Proteomes" id="UP000001299"/>
    </source>
</evidence>
<evidence type="ECO:0000313" key="1">
    <source>
        <dbReference type="EMBL" id="ADL32793.1"/>
    </source>
</evidence>
<keyword evidence="2" id="KW-1185">Reference proteome</keyword>
<proteinExistence type="predicted"/>
<dbReference type="STRING" id="515622.bpr_I0041"/>
<dbReference type="RefSeq" id="WP_013279452.1">
    <property type="nucleotide sequence ID" value="NC_014387.1"/>
</dbReference>